<dbReference type="GO" id="GO:0016616">
    <property type="term" value="F:oxidoreductase activity, acting on the CH-OH group of donors, NAD or NADP as acceptor"/>
    <property type="evidence" value="ECO:0007669"/>
    <property type="project" value="TreeGrafter"/>
</dbReference>
<evidence type="ECO:0000256" key="1">
    <source>
        <dbReference type="RuleBase" id="RU000363"/>
    </source>
</evidence>
<dbReference type="OrthoDB" id="9785826at2"/>
<gene>
    <name evidence="2" type="ORF">SAMN04490197_4063</name>
</gene>
<dbReference type="Pfam" id="PF00106">
    <property type="entry name" value="adh_short"/>
    <property type="match status" value="1"/>
</dbReference>
<dbReference type="Proteomes" id="UP000183653">
    <property type="component" value="Chromosome I"/>
</dbReference>
<dbReference type="PRINTS" id="PR00080">
    <property type="entry name" value="SDRFAMILY"/>
</dbReference>
<organism evidence="2 3">
    <name type="scientific">Pseudomonas orientalis</name>
    <dbReference type="NCBI Taxonomy" id="76758"/>
    <lineage>
        <taxon>Bacteria</taxon>
        <taxon>Pseudomonadati</taxon>
        <taxon>Pseudomonadota</taxon>
        <taxon>Gammaproteobacteria</taxon>
        <taxon>Pseudomonadales</taxon>
        <taxon>Pseudomonadaceae</taxon>
        <taxon>Pseudomonas</taxon>
    </lineage>
</organism>
<dbReference type="PRINTS" id="PR00081">
    <property type="entry name" value="GDHRDH"/>
</dbReference>
<accession>A0A8B3Y1D7</accession>
<dbReference type="PANTHER" id="PTHR45458">
    <property type="entry name" value="SHORT-CHAIN DEHYDROGENASE/REDUCTASE SDR"/>
    <property type="match status" value="1"/>
</dbReference>
<keyword evidence="3" id="KW-1185">Reference proteome</keyword>
<comment type="similarity">
    <text evidence="1">Belongs to the short-chain dehydrogenases/reductases (SDR) family.</text>
</comment>
<proteinExistence type="inferred from homology"/>
<dbReference type="RefSeq" id="WP_082632063.1">
    <property type="nucleotide sequence ID" value="NZ_JYLM01000010.1"/>
</dbReference>
<dbReference type="SUPFAM" id="SSF51735">
    <property type="entry name" value="NAD(P)-binding Rossmann-fold domains"/>
    <property type="match status" value="1"/>
</dbReference>
<reference evidence="2 3" key="1">
    <citation type="submission" date="2016-10" db="EMBL/GenBank/DDBJ databases">
        <authorList>
            <person name="Varghese N."/>
            <person name="Submissions S."/>
        </authorList>
    </citation>
    <scope>NUCLEOTIDE SEQUENCE [LARGE SCALE GENOMIC DNA]</scope>
    <source>
        <strain evidence="2 3">BS2775</strain>
    </source>
</reference>
<sequence length="234" mass="25435">MIAVITGATGGYGNALCRQAKLCGYTVVGISKSPEKLSQLKNSNLADETFTLDYLSKDLDGNLIKLENFLISRSFTKIDLLINNAGIGSKQHSIFKETTEEIRKALEVNCLGPAQLIKRLAASFSLATVVNISSRRGSIAQNADGNISKTGCSYTYRISKSALNMLSLCIMNELGNSLLSYTVHPGRLSTGIGVNGATLSAKDSAERLFKFIESRPDPSQFYSLEQEQVQILPW</sequence>
<evidence type="ECO:0000313" key="2">
    <source>
        <dbReference type="EMBL" id="SDU23318.1"/>
    </source>
</evidence>
<dbReference type="AlphaFoldDB" id="A0A8B3Y1D7"/>
<dbReference type="Gene3D" id="3.40.50.720">
    <property type="entry name" value="NAD(P)-binding Rossmann-like Domain"/>
    <property type="match status" value="1"/>
</dbReference>
<evidence type="ECO:0000313" key="3">
    <source>
        <dbReference type="Proteomes" id="UP000183653"/>
    </source>
</evidence>
<name>A0A8B3Y1D7_9PSED</name>
<dbReference type="InterPro" id="IPR002347">
    <property type="entry name" value="SDR_fam"/>
</dbReference>
<dbReference type="EMBL" id="LT629782">
    <property type="protein sequence ID" value="SDU23318.1"/>
    <property type="molecule type" value="Genomic_DNA"/>
</dbReference>
<protein>
    <submittedName>
        <fullName evidence="2">NAD(P)-dependent dehydrogenase, short-chain alcohol dehydrogenase family</fullName>
    </submittedName>
</protein>
<dbReference type="InterPro" id="IPR052184">
    <property type="entry name" value="SDR_enzymes"/>
</dbReference>
<dbReference type="PANTHER" id="PTHR45458:SF1">
    <property type="entry name" value="SHORT CHAIN DEHYDROGENASE"/>
    <property type="match status" value="1"/>
</dbReference>
<dbReference type="InterPro" id="IPR036291">
    <property type="entry name" value="NAD(P)-bd_dom_sf"/>
</dbReference>